<accession>A0A919GPX9</accession>
<organism evidence="2 3">
    <name type="scientific">Streptomyces sulfonofaciens</name>
    <dbReference type="NCBI Taxonomy" id="68272"/>
    <lineage>
        <taxon>Bacteria</taxon>
        <taxon>Bacillati</taxon>
        <taxon>Actinomycetota</taxon>
        <taxon>Actinomycetes</taxon>
        <taxon>Kitasatosporales</taxon>
        <taxon>Streptomycetaceae</taxon>
        <taxon>Streptomyces</taxon>
    </lineage>
</organism>
<dbReference type="Proteomes" id="UP000603708">
    <property type="component" value="Unassembled WGS sequence"/>
</dbReference>
<dbReference type="AlphaFoldDB" id="A0A919GPX9"/>
<keyword evidence="1" id="KW-0472">Membrane</keyword>
<comment type="caution">
    <text evidence="2">The sequence shown here is derived from an EMBL/GenBank/DDBJ whole genome shotgun (WGS) entry which is preliminary data.</text>
</comment>
<reference evidence="2" key="1">
    <citation type="journal article" date="2014" name="Int. J. Syst. Evol. Microbiol.">
        <title>Complete genome sequence of Corynebacterium casei LMG S-19264T (=DSM 44701T), isolated from a smear-ripened cheese.</title>
        <authorList>
            <consortium name="US DOE Joint Genome Institute (JGI-PGF)"/>
            <person name="Walter F."/>
            <person name="Albersmeier A."/>
            <person name="Kalinowski J."/>
            <person name="Ruckert C."/>
        </authorList>
    </citation>
    <scope>NUCLEOTIDE SEQUENCE</scope>
    <source>
        <strain evidence="2">JCM 5069</strain>
    </source>
</reference>
<evidence type="ECO:0000313" key="2">
    <source>
        <dbReference type="EMBL" id="GHH88562.1"/>
    </source>
</evidence>
<dbReference type="EMBL" id="BNCD01000038">
    <property type="protein sequence ID" value="GHH88562.1"/>
    <property type="molecule type" value="Genomic_DNA"/>
</dbReference>
<proteinExistence type="predicted"/>
<evidence type="ECO:0000256" key="1">
    <source>
        <dbReference type="SAM" id="Phobius"/>
    </source>
</evidence>
<gene>
    <name evidence="2" type="ORF">GCM10018793_68670</name>
</gene>
<protein>
    <submittedName>
        <fullName evidence="2">Uncharacterized protein</fullName>
    </submittedName>
</protein>
<feature type="transmembrane region" description="Helical" evidence="1">
    <location>
        <begin position="21"/>
        <end position="41"/>
    </location>
</feature>
<name>A0A919GPX9_9ACTN</name>
<evidence type="ECO:0000313" key="3">
    <source>
        <dbReference type="Proteomes" id="UP000603708"/>
    </source>
</evidence>
<keyword evidence="1" id="KW-1133">Transmembrane helix</keyword>
<sequence length="69" mass="7561">MPAHPHTRPRLADRGGAQVRLPWWAIALPTLSFAVLLLMMLNPSRAHPTGDPGLGRVLQSIQHSVLHQA</sequence>
<keyword evidence="1" id="KW-0812">Transmembrane</keyword>
<reference evidence="2" key="2">
    <citation type="submission" date="2020-09" db="EMBL/GenBank/DDBJ databases">
        <authorList>
            <person name="Sun Q."/>
            <person name="Ohkuma M."/>
        </authorList>
    </citation>
    <scope>NUCLEOTIDE SEQUENCE</scope>
    <source>
        <strain evidence="2">JCM 5069</strain>
    </source>
</reference>
<dbReference type="RefSeq" id="WP_189938927.1">
    <property type="nucleotide sequence ID" value="NZ_BNCD01000038.1"/>
</dbReference>
<keyword evidence="3" id="KW-1185">Reference proteome</keyword>